<dbReference type="AlphaFoldDB" id="A0AAW6TQ80"/>
<proteinExistence type="predicted"/>
<protein>
    <submittedName>
        <fullName evidence="1">Uncharacterized protein</fullName>
    </submittedName>
</protein>
<evidence type="ECO:0000313" key="2">
    <source>
        <dbReference type="Proteomes" id="UP001431776"/>
    </source>
</evidence>
<reference evidence="1" key="1">
    <citation type="submission" date="2023-05" db="EMBL/GenBank/DDBJ databases">
        <title>Anaerotaeda fermentans gen. nov., sp. nov., a novel anaerobic planctomycete of the new family within the order Sedimentisphaerales isolated from Taman Peninsula, Russia.</title>
        <authorList>
            <person name="Khomyakova M.A."/>
            <person name="Merkel A.Y."/>
            <person name="Slobodkin A.I."/>
        </authorList>
    </citation>
    <scope>NUCLEOTIDE SEQUENCE</scope>
    <source>
        <strain evidence="1">M17dextr</strain>
    </source>
</reference>
<gene>
    <name evidence="1" type="ORF">QJ522_02150</name>
</gene>
<dbReference type="Proteomes" id="UP001431776">
    <property type="component" value="Unassembled WGS sequence"/>
</dbReference>
<sequence length="52" mass="5744">MAGKKLCELVKEGFHKEDPKAYKGLLRGAKHACKRCGRAATKAKCLCKPTRI</sequence>
<comment type="caution">
    <text evidence="1">The sequence shown here is derived from an EMBL/GenBank/DDBJ whole genome shotgun (WGS) entry which is preliminary data.</text>
</comment>
<dbReference type="EMBL" id="JASCXX010000002">
    <property type="protein sequence ID" value="MDI6447831.1"/>
    <property type="molecule type" value="Genomic_DNA"/>
</dbReference>
<evidence type="ECO:0000313" key="1">
    <source>
        <dbReference type="EMBL" id="MDI6447831.1"/>
    </source>
</evidence>
<keyword evidence="2" id="KW-1185">Reference proteome</keyword>
<name>A0AAW6TQ80_9BACT</name>
<organism evidence="1 2">
    <name type="scientific">Anaerobaca lacustris</name>
    <dbReference type="NCBI Taxonomy" id="3044600"/>
    <lineage>
        <taxon>Bacteria</taxon>
        <taxon>Pseudomonadati</taxon>
        <taxon>Planctomycetota</taxon>
        <taxon>Phycisphaerae</taxon>
        <taxon>Sedimentisphaerales</taxon>
        <taxon>Anaerobacaceae</taxon>
        <taxon>Anaerobaca</taxon>
    </lineage>
</organism>
<accession>A0AAW6TQ80</accession>
<dbReference type="RefSeq" id="WP_349243243.1">
    <property type="nucleotide sequence ID" value="NZ_JASCXX010000002.1"/>
</dbReference>